<sequence length="119" mass="13450">MASPEEEHEAGKKVKRREYSSVSLLLSRMCTHGDAPRRCCRSVCPEITAPHSLATFQHSRSWGLVSSELFFRARGSQAARHGRREDFINLLVPRTVKRTERGSSFMSLSTSSRICKIGR</sequence>
<dbReference type="Proteomes" id="UP001292094">
    <property type="component" value="Unassembled WGS sequence"/>
</dbReference>
<keyword evidence="2" id="KW-1185">Reference proteome</keyword>
<evidence type="ECO:0000313" key="1">
    <source>
        <dbReference type="EMBL" id="KAK4310885.1"/>
    </source>
</evidence>
<evidence type="ECO:0000313" key="2">
    <source>
        <dbReference type="Proteomes" id="UP001292094"/>
    </source>
</evidence>
<name>A0AAE1PP99_9EUCA</name>
<dbReference type="EMBL" id="JAWZYT010001586">
    <property type="protein sequence ID" value="KAK4310885.1"/>
    <property type="molecule type" value="Genomic_DNA"/>
</dbReference>
<comment type="caution">
    <text evidence="1">The sequence shown here is derived from an EMBL/GenBank/DDBJ whole genome shotgun (WGS) entry which is preliminary data.</text>
</comment>
<proteinExistence type="predicted"/>
<accession>A0AAE1PP99</accession>
<dbReference type="AlphaFoldDB" id="A0AAE1PP99"/>
<protein>
    <submittedName>
        <fullName evidence="1">Uncharacterized protein</fullName>
    </submittedName>
</protein>
<reference evidence="1" key="1">
    <citation type="submission" date="2023-11" db="EMBL/GenBank/DDBJ databases">
        <title>Genome assemblies of two species of porcelain crab, Petrolisthes cinctipes and Petrolisthes manimaculis (Anomura: Porcellanidae).</title>
        <authorList>
            <person name="Angst P."/>
        </authorList>
    </citation>
    <scope>NUCLEOTIDE SEQUENCE</scope>
    <source>
        <strain evidence="1">PB745_02</strain>
        <tissue evidence="1">Gill</tissue>
    </source>
</reference>
<gene>
    <name evidence="1" type="ORF">Pmani_017580</name>
</gene>
<organism evidence="1 2">
    <name type="scientific">Petrolisthes manimaculis</name>
    <dbReference type="NCBI Taxonomy" id="1843537"/>
    <lineage>
        <taxon>Eukaryota</taxon>
        <taxon>Metazoa</taxon>
        <taxon>Ecdysozoa</taxon>
        <taxon>Arthropoda</taxon>
        <taxon>Crustacea</taxon>
        <taxon>Multicrustacea</taxon>
        <taxon>Malacostraca</taxon>
        <taxon>Eumalacostraca</taxon>
        <taxon>Eucarida</taxon>
        <taxon>Decapoda</taxon>
        <taxon>Pleocyemata</taxon>
        <taxon>Anomura</taxon>
        <taxon>Galatheoidea</taxon>
        <taxon>Porcellanidae</taxon>
        <taxon>Petrolisthes</taxon>
    </lineage>
</organism>